<protein>
    <submittedName>
        <fullName evidence="1">Uncharacterized protein</fullName>
    </submittedName>
</protein>
<reference evidence="1 2" key="1">
    <citation type="submission" date="2020-08" db="EMBL/GenBank/DDBJ databases">
        <title>Streptomyces sp. PSKA01 genome sequencing and assembly.</title>
        <authorList>
            <person name="Mandal S."/>
            <person name="Maiti P.K."/>
            <person name="Das P."/>
        </authorList>
    </citation>
    <scope>NUCLEOTIDE SEQUENCE [LARGE SCALE GENOMIC DNA]</scope>
    <source>
        <strain evidence="1 2">PSKA01</strain>
    </source>
</reference>
<keyword evidence="2" id="KW-1185">Reference proteome</keyword>
<comment type="caution">
    <text evidence="1">The sequence shown here is derived from an EMBL/GenBank/DDBJ whole genome shotgun (WGS) entry which is preliminary data.</text>
</comment>
<dbReference type="AlphaFoldDB" id="A0A7X1J607"/>
<evidence type="ECO:0000313" key="2">
    <source>
        <dbReference type="Proteomes" id="UP000584670"/>
    </source>
</evidence>
<gene>
    <name evidence="1" type="ORF">H4N64_24810</name>
</gene>
<sequence>MLGFDGHAVLGEDAFCEAPDERPGQVKSAGNPGLFDHEEAAGVTGALFGVLGHVRGPEAEGRAFGSLRYQVECLVRAFGADGHDVGGVPAADAFGGQEAGAVIPFPAGVGEQVPGLYRSRIGP</sequence>
<accession>A0A7X1J607</accession>
<dbReference type="EMBL" id="JACMSF010000029">
    <property type="protein sequence ID" value="MBC2904756.1"/>
    <property type="molecule type" value="Genomic_DNA"/>
</dbReference>
<dbReference type="Proteomes" id="UP000584670">
    <property type="component" value="Unassembled WGS sequence"/>
</dbReference>
<evidence type="ECO:0000313" key="1">
    <source>
        <dbReference type="EMBL" id="MBC2904756.1"/>
    </source>
</evidence>
<organism evidence="1 2">
    <name type="scientific">Streptomyces cupreus</name>
    <dbReference type="NCBI Taxonomy" id="2759956"/>
    <lineage>
        <taxon>Bacteria</taxon>
        <taxon>Bacillati</taxon>
        <taxon>Actinomycetota</taxon>
        <taxon>Actinomycetes</taxon>
        <taxon>Kitasatosporales</taxon>
        <taxon>Streptomycetaceae</taxon>
        <taxon>Streptomyces</taxon>
    </lineage>
</organism>
<name>A0A7X1J607_9ACTN</name>
<proteinExistence type="predicted"/>